<dbReference type="AlphaFoldDB" id="A0A5B0WMB9"/>
<evidence type="ECO:0000256" key="1">
    <source>
        <dbReference type="ARBA" id="ARBA00022722"/>
    </source>
</evidence>
<sequence>MSPRVWLLDASIYIFRAWFSLPDRWHTADGMPLNAVYGYAGFICDFIAGRPPGSRMVAAFDESLGTCFRHQLYPDYKCSRVLPDEALAFQLAACRQLTELSGITCFGGPRYEADDYLAASAAQARAEQLPVTVVTRDKDLGQLLCSDEDCWWDAAADETLDMQRFHARFGVQPWQFASYLALTGDSVDDIPGVPGVGPKTAAALIDAFGDIDTLLANLDQVGDLSLRGARSLGARLAEHQDQIRLAQQLALLVEDIADVRLPAPFAIARQQVDQVVDYLQSLGIEGPLLARWRRLEETVSCVS</sequence>
<dbReference type="PANTHER" id="PTHR42646:SF2">
    <property type="entry name" value="5'-3' EXONUCLEASE FAMILY PROTEIN"/>
    <property type="match status" value="1"/>
</dbReference>
<dbReference type="CDD" id="cd09859">
    <property type="entry name" value="PIN_53EXO"/>
    <property type="match status" value="1"/>
</dbReference>
<dbReference type="GO" id="GO:0017108">
    <property type="term" value="F:5'-flap endonuclease activity"/>
    <property type="evidence" value="ECO:0007669"/>
    <property type="project" value="InterPro"/>
</dbReference>
<dbReference type="InterPro" id="IPR008918">
    <property type="entry name" value="HhH2"/>
</dbReference>
<dbReference type="RefSeq" id="WP_149613032.1">
    <property type="nucleotide sequence ID" value="NZ_VTUX01000011.1"/>
</dbReference>
<reference evidence="5 6" key="1">
    <citation type="submission" date="2019-09" db="EMBL/GenBank/DDBJ databases">
        <authorList>
            <person name="Chen X.-Y."/>
        </authorList>
    </citation>
    <scope>NUCLEOTIDE SEQUENCE [LARGE SCALE GENOMIC DNA]</scope>
    <source>
        <strain evidence="5 6">NY5</strain>
    </source>
</reference>
<keyword evidence="2" id="KW-0378">Hydrolase</keyword>
<dbReference type="SMART" id="SM00279">
    <property type="entry name" value="HhH2"/>
    <property type="match status" value="1"/>
</dbReference>
<comment type="caution">
    <text evidence="5">The sequence shown here is derived from an EMBL/GenBank/DDBJ whole genome shotgun (WGS) entry which is preliminary data.</text>
</comment>
<evidence type="ECO:0000259" key="4">
    <source>
        <dbReference type="SMART" id="SM00475"/>
    </source>
</evidence>
<dbReference type="InterPro" id="IPR038969">
    <property type="entry name" value="FEN"/>
</dbReference>
<dbReference type="Pfam" id="PF02739">
    <property type="entry name" value="5_3_exonuc_N"/>
    <property type="match status" value="1"/>
</dbReference>
<dbReference type="GO" id="GO:0008409">
    <property type="term" value="F:5'-3' exonuclease activity"/>
    <property type="evidence" value="ECO:0007669"/>
    <property type="project" value="InterPro"/>
</dbReference>
<dbReference type="Pfam" id="PF01367">
    <property type="entry name" value="5_3_exonuc"/>
    <property type="match status" value="1"/>
</dbReference>
<dbReference type="SUPFAM" id="SSF88723">
    <property type="entry name" value="PIN domain-like"/>
    <property type="match status" value="1"/>
</dbReference>
<evidence type="ECO:0000256" key="2">
    <source>
        <dbReference type="ARBA" id="ARBA00022801"/>
    </source>
</evidence>
<dbReference type="SMART" id="SM00475">
    <property type="entry name" value="53EXOc"/>
    <property type="match status" value="1"/>
</dbReference>
<dbReference type="Proteomes" id="UP000323708">
    <property type="component" value="Unassembled WGS sequence"/>
</dbReference>
<keyword evidence="5" id="KW-0255">Endonuclease</keyword>
<dbReference type="InterPro" id="IPR020046">
    <property type="entry name" value="5-3_exonucl_a-hlix_arch_N"/>
</dbReference>
<dbReference type="Gene3D" id="1.10.150.20">
    <property type="entry name" value="5' to 3' exonuclease, C-terminal subdomain"/>
    <property type="match status" value="1"/>
</dbReference>
<dbReference type="GO" id="GO:0033567">
    <property type="term" value="P:DNA replication, Okazaki fragment processing"/>
    <property type="evidence" value="ECO:0007669"/>
    <property type="project" value="InterPro"/>
</dbReference>
<accession>A0A5B0WMB9</accession>
<dbReference type="EMBL" id="VTUX01000011">
    <property type="protein sequence ID" value="KAA1188112.1"/>
    <property type="molecule type" value="Genomic_DNA"/>
</dbReference>
<dbReference type="FunFam" id="1.10.150.20:FF:000003">
    <property type="entry name" value="DNA polymerase I"/>
    <property type="match status" value="1"/>
</dbReference>
<evidence type="ECO:0000313" key="6">
    <source>
        <dbReference type="Proteomes" id="UP000323708"/>
    </source>
</evidence>
<dbReference type="GO" id="GO:0003677">
    <property type="term" value="F:DNA binding"/>
    <property type="evidence" value="ECO:0007669"/>
    <property type="project" value="UniProtKB-KW"/>
</dbReference>
<gene>
    <name evidence="5" type="ORF">F0M18_18905</name>
</gene>
<evidence type="ECO:0000313" key="5">
    <source>
        <dbReference type="EMBL" id="KAA1188112.1"/>
    </source>
</evidence>
<dbReference type="InterPro" id="IPR036279">
    <property type="entry name" value="5-3_exonuclease_C_sf"/>
</dbReference>
<dbReference type="Gene3D" id="3.40.50.1010">
    <property type="entry name" value="5'-nuclease"/>
    <property type="match status" value="1"/>
</dbReference>
<keyword evidence="1" id="KW-0540">Nuclease</keyword>
<keyword evidence="6" id="KW-1185">Reference proteome</keyword>
<dbReference type="CDD" id="cd09898">
    <property type="entry name" value="H3TH_53EXO"/>
    <property type="match status" value="1"/>
</dbReference>
<evidence type="ECO:0000256" key="3">
    <source>
        <dbReference type="ARBA" id="ARBA00023125"/>
    </source>
</evidence>
<keyword evidence="3" id="KW-0238">DNA-binding</keyword>
<dbReference type="InterPro" id="IPR002421">
    <property type="entry name" value="5-3_exonuclease"/>
</dbReference>
<dbReference type="InterPro" id="IPR020045">
    <property type="entry name" value="DNA_polI_H3TH"/>
</dbReference>
<organism evidence="5 6">
    <name type="scientific">Pseudohalioglobus sediminis</name>
    <dbReference type="NCBI Taxonomy" id="2606449"/>
    <lineage>
        <taxon>Bacteria</taxon>
        <taxon>Pseudomonadati</taxon>
        <taxon>Pseudomonadota</taxon>
        <taxon>Gammaproteobacteria</taxon>
        <taxon>Cellvibrionales</taxon>
        <taxon>Halieaceae</taxon>
        <taxon>Pseudohalioglobus</taxon>
    </lineage>
</organism>
<dbReference type="SUPFAM" id="SSF47807">
    <property type="entry name" value="5' to 3' exonuclease, C-terminal subdomain"/>
    <property type="match status" value="1"/>
</dbReference>
<dbReference type="InterPro" id="IPR029060">
    <property type="entry name" value="PIN-like_dom_sf"/>
</dbReference>
<feature type="domain" description="5'-3' exonuclease" evidence="4">
    <location>
        <begin position="3"/>
        <end position="271"/>
    </location>
</feature>
<dbReference type="PANTHER" id="PTHR42646">
    <property type="entry name" value="FLAP ENDONUCLEASE XNI"/>
    <property type="match status" value="1"/>
</dbReference>
<proteinExistence type="predicted"/>
<protein>
    <submittedName>
        <fullName evidence="5">Flap endonuclease</fullName>
    </submittedName>
</protein>
<name>A0A5B0WMB9_9GAMM</name>